<gene>
    <name evidence="2" type="ORF">ERS008491_00480</name>
</gene>
<proteinExistence type="predicted"/>
<feature type="domain" description="Baseplate protein J-like barrel" evidence="1">
    <location>
        <begin position="107"/>
        <end position="184"/>
    </location>
</feature>
<organism evidence="2 3">
    <name type="scientific">Yersinia kristensenii</name>
    <dbReference type="NCBI Taxonomy" id="28152"/>
    <lineage>
        <taxon>Bacteria</taxon>
        <taxon>Pseudomonadati</taxon>
        <taxon>Pseudomonadota</taxon>
        <taxon>Gammaproteobacteria</taxon>
        <taxon>Enterobacterales</taxon>
        <taxon>Yersiniaceae</taxon>
        <taxon>Yersinia</taxon>
    </lineage>
</organism>
<name>A0A0T9KLZ7_YERKR</name>
<dbReference type="AlphaFoldDB" id="A0A0T9KLZ7"/>
<dbReference type="EMBL" id="CPYI01000001">
    <property type="protein sequence ID" value="CNE11809.1"/>
    <property type="molecule type" value="Genomic_DNA"/>
</dbReference>
<dbReference type="Proteomes" id="UP000045824">
    <property type="component" value="Unassembled WGS sequence"/>
</dbReference>
<dbReference type="InterPro" id="IPR006949">
    <property type="entry name" value="Barrel_Baseplate_J-like"/>
</dbReference>
<protein>
    <submittedName>
        <fullName evidence="2">Uncharacterized homolog of phage Mu protein gp47</fullName>
    </submittedName>
</protein>
<dbReference type="RefSeq" id="WP_050118273.1">
    <property type="nucleotide sequence ID" value="NZ_CAWMAB010000001.1"/>
</dbReference>
<accession>A0A0T9KLZ7</accession>
<evidence type="ECO:0000313" key="2">
    <source>
        <dbReference type="EMBL" id="CNE11809.1"/>
    </source>
</evidence>
<sequence length="395" mass="41420">MLNLDTLGLNAIVSATGITAPDFETIRSTLVSYFQEIYGSDSYLDADSKDGQMISIYALAIHDANNSAIAVYNSFSPATGVGNGLSSNVKINGIKRNKETNSTVDLLLTGSVGLVITNGAARDADGVRWDLPASVTIGLDGTATATAICSVPGAIVALANTVKEIATPTRGWLNVNNPTGATPGKPVELDAELRVRQAVSVALPSRTVLDGILGAVAGIGGVERYRGYENDTSITDGNGIPSHSISIVVDGGDATEIAQTIALKKGPGSGTYGTTTIPIKDKYGIVHPINFFRKGTVRVYVKLEIKALQGYTSSIGTAIKNSIAEYINEIEIGEPVRIKRLDLPAQLNGSIERLTYDITRLEIGISPVALSESNIEIAFNDAAACVPDNINLVVT</sequence>
<evidence type="ECO:0000313" key="3">
    <source>
        <dbReference type="Proteomes" id="UP000045824"/>
    </source>
</evidence>
<dbReference type="Pfam" id="PF04865">
    <property type="entry name" value="Baseplate_J"/>
    <property type="match status" value="1"/>
</dbReference>
<reference evidence="2 3" key="1">
    <citation type="submission" date="2015-03" db="EMBL/GenBank/DDBJ databases">
        <authorList>
            <person name="Murphy D."/>
        </authorList>
    </citation>
    <scope>NUCLEOTIDE SEQUENCE [LARGE SCALE GENOMIC DNA]</scope>
    <source>
        <strain evidence="2 3">FCF326</strain>
    </source>
</reference>
<evidence type="ECO:0000259" key="1">
    <source>
        <dbReference type="Pfam" id="PF04865"/>
    </source>
</evidence>